<sequence>TYRNADGKLILPSTHFKTSMVKASTDFKMTGKKTYKDYVRAGIFIDEKEIILEPQKYEIFACPVVIQRARVMSWRPMFKKWSCEFTLEIADEMLDPTTIKEILIAAGRFKGVGDYRPDYGRFIVEEFKKVK</sequence>
<evidence type="ECO:0000313" key="1">
    <source>
        <dbReference type="EMBL" id="KKK63313.1"/>
    </source>
</evidence>
<reference evidence="1" key="1">
    <citation type="journal article" date="2015" name="Nature">
        <title>Complex archaea that bridge the gap between prokaryotes and eukaryotes.</title>
        <authorList>
            <person name="Spang A."/>
            <person name="Saw J.H."/>
            <person name="Jorgensen S.L."/>
            <person name="Zaremba-Niedzwiedzka K."/>
            <person name="Martijn J."/>
            <person name="Lind A.E."/>
            <person name="van Eijk R."/>
            <person name="Schleper C."/>
            <person name="Guy L."/>
            <person name="Ettema T.J."/>
        </authorList>
    </citation>
    <scope>NUCLEOTIDE SEQUENCE</scope>
</reference>
<dbReference type="EMBL" id="LAZR01061575">
    <property type="protein sequence ID" value="KKK63313.1"/>
    <property type="molecule type" value="Genomic_DNA"/>
</dbReference>
<comment type="caution">
    <text evidence="1">The sequence shown here is derived from an EMBL/GenBank/DDBJ whole genome shotgun (WGS) entry which is preliminary data.</text>
</comment>
<organism evidence="1">
    <name type="scientific">marine sediment metagenome</name>
    <dbReference type="NCBI Taxonomy" id="412755"/>
    <lineage>
        <taxon>unclassified sequences</taxon>
        <taxon>metagenomes</taxon>
        <taxon>ecological metagenomes</taxon>
    </lineage>
</organism>
<accession>A0A0F8X314</accession>
<gene>
    <name evidence="1" type="ORF">LCGC14_2995560</name>
</gene>
<protein>
    <submittedName>
        <fullName evidence="1">Uncharacterized protein</fullName>
    </submittedName>
</protein>
<feature type="non-terminal residue" evidence="1">
    <location>
        <position position="1"/>
    </location>
</feature>
<name>A0A0F8X314_9ZZZZ</name>
<proteinExistence type="predicted"/>
<dbReference type="AlphaFoldDB" id="A0A0F8X314"/>